<feature type="transmembrane region" description="Helical" evidence="7">
    <location>
        <begin position="207"/>
        <end position="229"/>
    </location>
</feature>
<protein>
    <submittedName>
        <fullName evidence="9">Hemolysin D</fullName>
    </submittedName>
</protein>
<evidence type="ECO:0000256" key="1">
    <source>
        <dbReference type="ARBA" id="ARBA00001947"/>
    </source>
</evidence>
<dbReference type="PANTHER" id="PTHR13325">
    <property type="entry name" value="PROTEASE M50 MEMBRANE-BOUND TRANSCRIPTION FACTOR SITE 2 PROTEASE"/>
    <property type="match status" value="1"/>
</dbReference>
<evidence type="ECO:0000256" key="5">
    <source>
        <dbReference type="ARBA" id="ARBA00022989"/>
    </source>
</evidence>
<feature type="transmembrane region" description="Helical" evidence="7">
    <location>
        <begin position="177"/>
        <end position="195"/>
    </location>
</feature>
<dbReference type="EMBL" id="BMYW01000002">
    <property type="protein sequence ID" value="GGX84741.1"/>
    <property type="molecule type" value="Genomic_DNA"/>
</dbReference>
<evidence type="ECO:0000256" key="3">
    <source>
        <dbReference type="ARBA" id="ARBA00007931"/>
    </source>
</evidence>
<reference evidence="10" key="1">
    <citation type="journal article" date="2019" name="Int. J. Syst. Evol. Microbiol.">
        <title>The Global Catalogue of Microorganisms (GCM) 10K type strain sequencing project: providing services to taxonomists for standard genome sequencing and annotation.</title>
        <authorList>
            <consortium name="The Broad Institute Genomics Platform"/>
            <consortium name="The Broad Institute Genome Sequencing Center for Infectious Disease"/>
            <person name="Wu L."/>
            <person name="Ma J."/>
        </authorList>
    </citation>
    <scope>NUCLEOTIDE SEQUENCE [LARGE SCALE GENOMIC DNA]</scope>
    <source>
        <strain evidence="10">KCTC 32041</strain>
    </source>
</reference>
<evidence type="ECO:0000259" key="8">
    <source>
        <dbReference type="Pfam" id="PF02163"/>
    </source>
</evidence>
<keyword evidence="5 7" id="KW-1133">Transmembrane helix</keyword>
<keyword evidence="10" id="KW-1185">Reference proteome</keyword>
<dbReference type="PANTHER" id="PTHR13325:SF3">
    <property type="entry name" value="MEMBRANE-BOUND TRANSCRIPTION FACTOR SITE-2 PROTEASE"/>
    <property type="match status" value="1"/>
</dbReference>
<dbReference type="InterPro" id="IPR008915">
    <property type="entry name" value="Peptidase_M50"/>
</dbReference>
<dbReference type="Proteomes" id="UP000600877">
    <property type="component" value="Unassembled WGS sequence"/>
</dbReference>
<evidence type="ECO:0000256" key="2">
    <source>
        <dbReference type="ARBA" id="ARBA00004127"/>
    </source>
</evidence>
<feature type="domain" description="Peptidase M50" evidence="8">
    <location>
        <begin position="191"/>
        <end position="305"/>
    </location>
</feature>
<evidence type="ECO:0000313" key="10">
    <source>
        <dbReference type="Proteomes" id="UP000600877"/>
    </source>
</evidence>
<comment type="cofactor">
    <cofactor evidence="1">
        <name>Zn(2+)</name>
        <dbReference type="ChEBI" id="CHEBI:29105"/>
    </cofactor>
</comment>
<keyword evidence="6 7" id="KW-0472">Membrane</keyword>
<name>A0ABQ2YHQ4_9NEIS</name>
<feature type="transmembrane region" description="Helical" evidence="7">
    <location>
        <begin position="145"/>
        <end position="165"/>
    </location>
</feature>
<feature type="transmembrane region" description="Helical" evidence="7">
    <location>
        <begin position="382"/>
        <end position="404"/>
    </location>
</feature>
<dbReference type="RefSeq" id="WP_189373090.1">
    <property type="nucleotide sequence ID" value="NZ_BMYW01000002.1"/>
</dbReference>
<comment type="subcellular location">
    <subcellularLocation>
        <location evidence="2">Endomembrane system</location>
        <topology evidence="2">Multi-pass membrane protein</topology>
    </subcellularLocation>
</comment>
<organism evidence="9 10">
    <name type="scientific">Vogesella alkaliphila</name>
    <dbReference type="NCBI Taxonomy" id="1193621"/>
    <lineage>
        <taxon>Bacteria</taxon>
        <taxon>Pseudomonadati</taxon>
        <taxon>Pseudomonadota</taxon>
        <taxon>Betaproteobacteria</taxon>
        <taxon>Neisseriales</taxon>
        <taxon>Chromobacteriaceae</taxon>
        <taxon>Vogesella</taxon>
    </lineage>
</organism>
<feature type="transmembrane region" description="Helical" evidence="7">
    <location>
        <begin position="352"/>
        <end position="376"/>
    </location>
</feature>
<keyword evidence="4 7" id="KW-0812">Transmembrane</keyword>
<feature type="transmembrane region" description="Helical" evidence="7">
    <location>
        <begin position="276"/>
        <end position="294"/>
    </location>
</feature>
<feature type="transmembrane region" description="Helical" evidence="7">
    <location>
        <begin position="416"/>
        <end position="435"/>
    </location>
</feature>
<evidence type="ECO:0000256" key="4">
    <source>
        <dbReference type="ARBA" id="ARBA00022692"/>
    </source>
</evidence>
<dbReference type="InterPro" id="IPR001193">
    <property type="entry name" value="MBTPS2"/>
</dbReference>
<comment type="similarity">
    <text evidence="3">Belongs to the peptidase M50B family.</text>
</comment>
<accession>A0ABQ2YHQ4</accession>
<comment type="caution">
    <text evidence="9">The sequence shown here is derived from an EMBL/GenBank/DDBJ whole genome shotgun (WGS) entry which is preliminary data.</text>
</comment>
<sequence>MANSLQLPALRQDLGLHAAAPEHDGSPGWVLHDAAANRFYRLGWPAFEILSRWPLGTAEAIVADIHTTTTLRLHADDVAAVVDFLSRHHLLQGGSPAHTEQLTKHAARLRLSPAKWLLKHYLFFRLPLLQPMPLLARLAPLFERVFAPGFWYLVSAALLLGLLLVLQRWEAFTHTFANYQGMSGLLGIGLSLSFAKLLHEFGHALTAYRYGCRVPAMGVAFLVMFPVLYTDTNEAWKLASRRQRLQIGAAGMLAELVLAVFATLLWSFLLDGPLRAGVFMLATTTWLATLAINASPFMRFDGYFLLSDWLGIPNLHSRAFAFGRCWLRRQLLGLDEPLPEAVPAARQRMLTLFAFATWLYRLVLFLGIALVVYHYFFKALGIFLLLVELGWFIAYPLWSELNVWWQRRTELGWNRITCRSVLLLLVALLWVAVPWRAELSAPAVMGAQEVSELYAPAEATAEVVQVWVQDGQAVQAGQRLLTLRSPELVWQWQQAETEAEALRWRLERQPFDDKLLAEGLALQKQWQLAQQRVNQLQQQIDRLSVRAPRAGRVVDRSEALQVGTVIPPGERLLAVIDPRRPRGEAFVDEAARMRLTLGGEAVFVANLAEQERVQCRIDNIDRLALPSLDQPALASSFGGPIASQQQQDSLQPLSAQFRVRLSQCDGGEHWWQEMPGVALLKGERQSLLQQWLNQAVALLQREAGL</sequence>
<dbReference type="Pfam" id="PF02163">
    <property type="entry name" value="Peptidase_M50"/>
    <property type="match status" value="1"/>
</dbReference>
<feature type="transmembrane region" description="Helical" evidence="7">
    <location>
        <begin position="250"/>
        <end position="270"/>
    </location>
</feature>
<dbReference type="SUPFAM" id="SSF111369">
    <property type="entry name" value="HlyD-like secretion proteins"/>
    <property type="match status" value="1"/>
</dbReference>
<gene>
    <name evidence="9" type="ORF">GCM10011290_10580</name>
</gene>
<evidence type="ECO:0000256" key="7">
    <source>
        <dbReference type="SAM" id="Phobius"/>
    </source>
</evidence>
<evidence type="ECO:0000313" key="9">
    <source>
        <dbReference type="EMBL" id="GGX84741.1"/>
    </source>
</evidence>
<proteinExistence type="inferred from homology"/>
<evidence type="ECO:0000256" key="6">
    <source>
        <dbReference type="ARBA" id="ARBA00023136"/>
    </source>
</evidence>